<dbReference type="SUPFAM" id="SSF54862">
    <property type="entry name" value="4Fe-4S ferredoxins"/>
    <property type="match status" value="1"/>
</dbReference>
<dbReference type="PANTHER" id="PTHR10849:SF24">
    <property type="entry name" value="NADH-QUINONE OXIDOREDUCTASE SUBUNIT I 2"/>
    <property type="match status" value="1"/>
</dbReference>
<sequence length="193" mass="22381">MSKYLHDLWSSVSSSIIGMGITFKHLVRIRKGNVTLQFPEEKWPRPERNIGFDHKDYNVIRSKLHVDMDDCIGCYKCARACPVDCIKIETIKVPKGTDIGTTSNETKKRLIVNRFDIDMTECMYCNLCVYPCPEECIFMTGGPNSSKHPIDYEFSEYNREELMYHFATATQEEIDRFMDAKTPEKPVEKEDTV</sequence>
<dbReference type="GO" id="GO:0051539">
    <property type="term" value="F:4 iron, 4 sulfur cluster binding"/>
    <property type="evidence" value="ECO:0007669"/>
    <property type="project" value="UniProtKB-KW"/>
</dbReference>
<dbReference type="PROSITE" id="PS51379">
    <property type="entry name" value="4FE4S_FER_2"/>
    <property type="match status" value="2"/>
</dbReference>
<dbReference type="GO" id="GO:0046872">
    <property type="term" value="F:metal ion binding"/>
    <property type="evidence" value="ECO:0007669"/>
    <property type="project" value="UniProtKB-KW"/>
</dbReference>
<feature type="domain" description="4Fe-4S ferredoxin-type" evidence="12">
    <location>
        <begin position="62"/>
        <end position="91"/>
    </location>
</feature>
<dbReference type="InterPro" id="IPR017896">
    <property type="entry name" value="4Fe4S_Fe-S-bd"/>
</dbReference>
<feature type="domain" description="4Fe-4S ferredoxin-type" evidence="12">
    <location>
        <begin position="113"/>
        <end position="142"/>
    </location>
</feature>
<accession>A0A381RLB9</accession>
<name>A0A381RLB9_9ZZZZ</name>
<evidence type="ECO:0000256" key="8">
    <source>
        <dbReference type="ARBA" id="ARBA00023014"/>
    </source>
</evidence>
<dbReference type="InterPro" id="IPR010226">
    <property type="entry name" value="NADH_quinone_OxRdtase_chainI"/>
</dbReference>
<keyword evidence="8" id="KW-0411">Iron-sulfur</keyword>
<keyword evidence="10" id="KW-0830">Ubiquinone</keyword>
<evidence type="ECO:0000256" key="5">
    <source>
        <dbReference type="ARBA" id="ARBA00022737"/>
    </source>
</evidence>
<evidence type="ECO:0000256" key="1">
    <source>
        <dbReference type="ARBA" id="ARBA00022475"/>
    </source>
</evidence>
<proteinExistence type="predicted"/>
<evidence type="ECO:0000256" key="7">
    <source>
        <dbReference type="ARBA" id="ARBA00023004"/>
    </source>
</evidence>
<keyword evidence="6" id="KW-1278">Translocase</keyword>
<dbReference type="Gene3D" id="3.30.70.3270">
    <property type="match status" value="1"/>
</dbReference>
<dbReference type="GO" id="GO:0048038">
    <property type="term" value="F:quinone binding"/>
    <property type="evidence" value="ECO:0007669"/>
    <property type="project" value="UniProtKB-KW"/>
</dbReference>
<protein>
    <recommendedName>
        <fullName evidence="12">4Fe-4S ferredoxin-type domain-containing protein</fullName>
    </recommendedName>
</protein>
<reference evidence="13" key="1">
    <citation type="submission" date="2018-05" db="EMBL/GenBank/DDBJ databases">
        <authorList>
            <person name="Lanie J.A."/>
            <person name="Ng W.-L."/>
            <person name="Kazmierczak K.M."/>
            <person name="Andrzejewski T.M."/>
            <person name="Davidsen T.M."/>
            <person name="Wayne K.J."/>
            <person name="Tettelin H."/>
            <person name="Glass J.I."/>
            <person name="Rusch D."/>
            <person name="Podicherti R."/>
            <person name="Tsui H.-C.T."/>
            <person name="Winkler M.E."/>
        </authorList>
    </citation>
    <scope>NUCLEOTIDE SEQUENCE</scope>
</reference>
<evidence type="ECO:0000256" key="10">
    <source>
        <dbReference type="ARBA" id="ARBA00023075"/>
    </source>
</evidence>
<dbReference type="AlphaFoldDB" id="A0A381RLB9"/>
<keyword evidence="4" id="KW-0479">Metal-binding</keyword>
<gene>
    <name evidence="13" type="ORF">METZ01_LOCUS42677</name>
</gene>
<evidence type="ECO:0000256" key="11">
    <source>
        <dbReference type="ARBA" id="ARBA00023136"/>
    </source>
</evidence>
<evidence type="ECO:0000259" key="12">
    <source>
        <dbReference type="PROSITE" id="PS51379"/>
    </source>
</evidence>
<keyword evidence="2" id="KW-0004">4Fe-4S</keyword>
<keyword evidence="3" id="KW-0874">Quinone</keyword>
<evidence type="ECO:0000256" key="3">
    <source>
        <dbReference type="ARBA" id="ARBA00022719"/>
    </source>
</evidence>
<dbReference type="GO" id="GO:0016651">
    <property type="term" value="F:oxidoreductase activity, acting on NAD(P)H"/>
    <property type="evidence" value="ECO:0007669"/>
    <property type="project" value="InterPro"/>
</dbReference>
<dbReference type="EMBL" id="UINC01001843">
    <property type="protein sequence ID" value="SUZ89823.1"/>
    <property type="molecule type" value="Genomic_DNA"/>
</dbReference>
<evidence type="ECO:0000256" key="6">
    <source>
        <dbReference type="ARBA" id="ARBA00022967"/>
    </source>
</evidence>
<dbReference type="InterPro" id="IPR017900">
    <property type="entry name" value="4Fe4S_Fe_S_CS"/>
</dbReference>
<evidence type="ECO:0000256" key="4">
    <source>
        <dbReference type="ARBA" id="ARBA00022723"/>
    </source>
</evidence>
<dbReference type="GO" id="GO:0016020">
    <property type="term" value="C:membrane"/>
    <property type="evidence" value="ECO:0007669"/>
    <property type="project" value="InterPro"/>
</dbReference>
<organism evidence="13">
    <name type="scientific">marine metagenome</name>
    <dbReference type="NCBI Taxonomy" id="408172"/>
    <lineage>
        <taxon>unclassified sequences</taxon>
        <taxon>metagenomes</taxon>
        <taxon>ecological metagenomes</taxon>
    </lineage>
</organism>
<evidence type="ECO:0000256" key="9">
    <source>
        <dbReference type="ARBA" id="ARBA00023027"/>
    </source>
</evidence>
<dbReference type="PROSITE" id="PS00198">
    <property type="entry name" value="4FE4S_FER_1"/>
    <property type="match status" value="2"/>
</dbReference>
<keyword evidence="5" id="KW-0677">Repeat</keyword>
<dbReference type="PANTHER" id="PTHR10849">
    <property type="entry name" value="NADH DEHYDROGENASE UBIQUINONE IRON-SULFUR PROTEIN 8, MITOCHONDRIAL"/>
    <property type="match status" value="1"/>
</dbReference>
<dbReference type="Pfam" id="PF12838">
    <property type="entry name" value="Fer4_7"/>
    <property type="match status" value="1"/>
</dbReference>
<keyword evidence="9" id="KW-0520">NAD</keyword>
<keyword evidence="7" id="KW-0408">Iron</keyword>
<evidence type="ECO:0000256" key="2">
    <source>
        <dbReference type="ARBA" id="ARBA00022485"/>
    </source>
</evidence>
<keyword evidence="11" id="KW-0472">Membrane</keyword>
<evidence type="ECO:0000313" key="13">
    <source>
        <dbReference type="EMBL" id="SUZ89823.1"/>
    </source>
</evidence>
<keyword evidence="1" id="KW-1003">Cell membrane</keyword>